<feature type="coiled-coil region" evidence="1">
    <location>
        <begin position="6"/>
        <end position="167"/>
    </location>
</feature>
<name>A0A9Y1BQF4_9ARCH</name>
<accession>A0A9Y1BQF4</accession>
<dbReference type="AlphaFoldDB" id="A0A9Y1BQF4"/>
<organism evidence="2">
    <name type="scientific">Candidatus Heimdallarchaeum endolithica</name>
    <dbReference type="NCBI Taxonomy" id="2876572"/>
    <lineage>
        <taxon>Archaea</taxon>
        <taxon>Promethearchaeati</taxon>
        <taxon>Candidatus Heimdallarchaeota</taxon>
        <taxon>Candidatus Heimdallarchaeia (ex Rinke et al. 2021) (nom. nud.)</taxon>
        <taxon>Candidatus Heimdallarchaeales</taxon>
        <taxon>Candidatus Heimdallarchaeaceae</taxon>
        <taxon>Candidatus Heimdallarchaeum</taxon>
    </lineage>
</organism>
<dbReference type="EMBL" id="CP084167">
    <property type="protein sequence ID" value="UJG43299.1"/>
    <property type="molecule type" value="Genomic_DNA"/>
</dbReference>
<sequence>MSKVNVQIALNNIERIKSELEELTQLVVGLKEDLNYSVENSKNSLSSILKKNEEKSENINILETTRKDLQRQISEKTSELNEKTSKKDILNSEIQSKRQDLEKLNSVILTEEKNKTELQTETIGKEEKLQTLNRKIEEKQVLIEATREDTEKEILAKNEQIRKLNDEKDKIVSRAKALKYLLKKNIISLPEINVIRSLNVPGVDTEENIRKTSGVSDQIVRKILMDLDERGIITYETLSGKVQKLTEIDI</sequence>
<dbReference type="Proteomes" id="UP001200513">
    <property type="component" value="Chromosome"/>
</dbReference>
<proteinExistence type="predicted"/>
<protein>
    <submittedName>
        <fullName evidence="2">Uncharacterized protein</fullName>
    </submittedName>
</protein>
<gene>
    <name evidence="2" type="ORF">K9W46_13115</name>
</gene>
<evidence type="ECO:0000256" key="1">
    <source>
        <dbReference type="SAM" id="Coils"/>
    </source>
</evidence>
<keyword evidence="1" id="KW-0175">Coiled coil</keyword>
<evidence type="ECO:0000313" key="2">
    <source>
        <dbReference type="EMBL" id="UJG43299.1"/>
    </source>
</evidence>
<reference evidence="2" key="1">
    <citation type="journal article" date="2022" name="Nat. Microbiol.">
        <title>Unique mobile elements and scalable gene flow at the prokaryote-eukaryote boundary revealed by circularized Asgard archaea genomes.</title>
        <authorList>
            <person name="Wu F."/>
            <person name="Speth D.R."/>
            <person name="Philosof A."/>
            <person name="Cremiere A."/>
            <person name="Narayanan A."/>
            <person name="Barco R.A."/>
            <person name="Connon S.A."/>
            <person name="Amend J.P."/>
            <person name="Antoshechkin I.A."/>
            <person name="Orphan V.J."/>
        </authorList>
    </citation>
    <scope>NUCLEOTIDE SEQUENCE</scope>
    <source>
        <strain evidence="2">PR6</strain>
    </source>
</reference>